<comment type="caution">
    <text evidence="2">The sequence shown here is derived from an EMBL/GenBank/DDBJ whole genome shotgun (WGS) entry which is preliminary data.</text>
</comment>
<feature type="transmembrane region" description="Helical" evidence="1">
    <location>
        <begin position="131"/>
        <end position="151"/>
    </location>
</feature>
<feature type="transmembrane region" description="Helical" evidence="1">
    <location>
        <begin position="196"/>
        <end position="218"/>
    </location>
</feature>
<name>A0A3A6PHR0_9BACL</name>
<organism evidence="2 3">
    <name type="scientific">Paenibacillus pinisoli</name>
    <dbReference type="NCBI Taxonomy" id="1276110"/>
    <lineage>
        <taxon>Bacteria</taxon>
        <taxon>Bacillati</taxon>
        <taxon>Bacillota</taxon>
        <taxon>Bacilli</taxon>
        <taxon>Bacillales</taxon>
        <taxon>Paenibacillaceae</taxon>
        <taxon>Paenibacillus</taxon>
    </lineage>
</organism>
<dbReference type="OrthoDB" id="9784844at2"/>
<dbReference type="AlphaFoldDB" id="A0A3A6PHR0"/>
<keyword evidence="3" id="KW-1185">Reference proteome</keyword>
<keyword evidence="1" id="KW-1133">Transmembrane helix</keyword>
<proteinExistence type="predicted"/>
<feature type="transmembrane region" description="Helical" evidence="1">
    <location>
        <begin position="59"/>
        <end position="84"/>
    </location>
</feature>
<dbReference type="Pfam" id="PF06161">
    <property type="entry name" value="DUF975"/>
    <property type="match status" value="1"/>
</dbReference>
<keyword evidence="1" id="KW-0472">Membrane</keyword>
<evidence type="ECO:0000256" key="1">
    <source>
        <dbReference type="SAM" id="Phobius"/>
    </source>
</evidence>
<gene>
    <name evidence="2" type="ORF">D3P09_10515</name>
</gene>
<evidence type="ECO:0000313" key="3">
    <source>
        <dbReference type="Proteomes" id="UP000267798"/>
    </source>
</evidence>
<evidence type="ECO:0000313" key="2">
    <source>
        <dbReference type="EMBL" id="RJX39820.1"/>
    </source>
</evidence>
<keyword evidence="1" id="KW-0812">Transmembrane</keyword>
<sequence length="252" mass="28663">MWERKELKDNAKYVLRTSYWKAFLVSLILGFVGGGARFPDLNFNFGSSSNGSFDSETGFIDWGLMAPIFALAAGLIIVFIIFAISFRIFLGFPLEVGSIQYFKRSAEQDVNLNHLGYAFNSQRYLKIVAAMLWRGFLNFLWYLLLIIPGIVKSYAYSLVPYILADNPNIGYNRAVDLSNQMTRGHKFRMFVLDLSFIGWILLGLLACFVGVLFVMPYINATKAELYLALRKEALERNLTTEAELQLVPPPLY</sequence>
<dbReference type="EMBL" id="QXQB01000002">
    <property type="protein sequence ID" value="RJX39820.1"/>
    <property type="molecule type" value="Genomic_DNA"/>
</dbReference>
<dbReference type="PANTHER" id="PTHR40076">
    <property type="entry name" value="MEMBRANE PROTEIN-RELATED"/>
    <property type="match status" value="1"/>
</dbReference>
<dbReference type="InterPro" id="IPR010380">
    <property type="entry name" value="DUF975"/>
</dbReference>
<accession>A0A3A6PHR0</accession>
<feature type="transmembrane region" description="Helical" evidence="1">
    <location>
        <begin position="20"/>
        <end position="39"/>
    </location>
</feature>
<dbReference type="Proteomes" id="UP000267798">
    <property type="component" value="Unassembled WGS sequence"/>
</dbReference>
<dbReference type="PANTHER" id="PTHR40076:SF1">
    <property type="entry name" value="MEMBRANE PROTEIN"/>
    <property type="match status" value="1"/>
</dbReference>
<reference evidence="2 3" key="1">
    <citation type="submission" date="2018-09" db="EMBL/GenBank/DDBJ databases">
        <title>Paenibacillus aracenensis nov. sp. isolated from a cave in southern Spain.</title>
        <authorList>
            <person name="Jurado V."/>
            <person name="Gutierrez-Patricio S."/>
            <person name="Gonzalez-Pimentel J.L."/>
            <person name="Miller A.Z."/>
            <person name="Laiz L."/>
            <person name="Saiz-Jimenez C."/>
        </authorList>
    </citation>
    <scope>NUCLEOTIDE SEQUENCE [LARGE SCALE GENOMIC DNA]</scope>
    <source>
        <strain evidence="2 3">JCM 19203</strain>
    </source>
</reference>
<dbReference type="RefSeq" id="WP_120109608.1">
    <property type="nucleotide sequence ID" value="NZ_QXQB01000002.1"/>
</dbReference>
<protein>
    <submittedName>
        <fullName evidence="2">DUF975 family protein</fullName>
    </submittedName>
</protein>